<dbReference type="PROSITE" id="PS50162">
    <property type="entry name" value="RECA_2"/>
    <property type="match status" value="1"/>
</dbReference>
<feature type="region of interest" description="Lon-protease-like" evidence="11">
    <location>
        <begin position="349"/>
        <end position="475"/>
    </location>
</feature>
<dbReference type="SMART" id="SM00382">
    <property type="entry name" value="AAA"/>
    <property type="match status" value="1"/>
</dbReference>
<feature type="domain" description="RecA family profile 1" evidence="14">
    <location>
        <begin position="63"/>
        <end position="212"/>
    </location>
</feature>
<dbReference type="InterPro" id="IPR041166">
    <property type="entry name" value="Rubredoxin_2"/>
</dbReference>
<dbReference type="HAMAP" id="MF_01498">
    <property type="entry name" value="RadA_bact"/>
    <property type="match status" value="1"/>
</dbReference>
<reference evidence="15" key="1">
    <citation type="journal article" date="2024" name="Int. J. Syst. Evol. Microbiol.">
        <title>Brooklawnia propionicigenes sp. nov., a facultatively anaerobic, propionate-producing bacterium isolated from a methanogenic reactor treating waste from cattle farms.</title>
        <authorList>
            <person name="Akita Y."/>
            <person name="Ueki A."/>
            <person name="Tonouchi A."/>
            <person name="Sugawara Y."/>
            <person name="Honma S."/>
            <person name="Kaku N."/>
            <person name="Ueki K."/>
        </authorList>
    </citation>
    <scope>NUCLEOTIDE SEQUENCE</scope>
    <source>
        <strain evidence="15">SH051</strain>
    </source>
</reference>
<name>A0AAN0K691_9ACTN</name>
<dbReference type="GO" id="GO:0003684">
    <property type="term" value="F:damaged DNA binding"/>
    <property type="evidence" value="ECO:0007669"/>
    <property type="project" value="InterPro"/>
</dbReference>
<dbReference type="InterPro" id="IPR027417">
    <property type="entry name" value="P-loop_NTPase"/>
</dbReference>
<dbReference type="InterPro" id="IPR003593">
    <property type="entry name" value="AAA+_ATPase"/>
</dbReference>
<organism evidence="15 16">
    <name type="scientific">Brooklawnia propionicigenes</name>
    <dbReference type="NCBI Taxonomy" id="3041175"/>
    <lineage>
        <taxon>Bacteria</taxon>
        <taxon>Bacillati</taxon>
        <taxon>Actinomycetota</taxon>
        <taxon>Actinomycetes</taxon>
        <taxon>Propionibacteriales</taxon>
        <taxon>Propionibacteriaceae</taxon>
        <taxon>Brooklawnia</taxon>
    </lineage>
</organism>
<protein>
    <recommendedName>
        <fullName evidence="11 12">DNA repair protein RadA</fullName>
    </recommendedName>
</protein>
<keyword evidence="8 11" id="KW-0346">Stress response</keyword>
<accession>A0AAN0K691</accession>
<dbReference type="Proteomes" id="UP001431656">
    <property type="component" value="Chromosome"/>
</dbReference>
<dbReference type="GO" id="GO:0000725">
    <property type="term" value="P:recombinational repair"/>
    <property type="evidence" value="ECO:0007669"/>
    <property type="project" value="UniProtKB-UniRule"/>
</dbReference>
<keyword evidence="2 11" id="KW-0547">Nucleotide-binding</keyword>
<dbReference type="Gene3D" id="3.30.230.10">
    <property type="match status" value="1"/>
</dbReference>
<evidence type="ECO:0000256" key="6">
    <source>
        <dbReference type="ARBA" id="ARBA00022833"/>
    </source>
</evidence>
<dbReference type="Pfam" id="PF13541">
    <property type="entry name" value="ChlI"/>
    <property type="match status" value="1"/>
</dbReference>
<keyword evidence="4 13" id="KW-0863">Zinc-finger</keyword>
<evidence type="ECO:0000256" key="12">
    <source>
        <dbReference type="NCBIfam" id="TIGR00416"/>
    </source>
</evidence>
<evidence type="ECO:0000313" key="16">
    <source>
        <dbReference type="Proteomes" id="UP001431656"/>
    </source>
</evidence>
<dbReference type="InterPro" id="IPR004504">
    <property type="entry name" value="DNA_repair_RadA"/>
</dbReference>
<evidence type="ECO:0000256" key="7">
    <source>
        <dbReference type="ARBA" id="ARBA00022840"/>
    </source>
</evidence>
<dbReference type="SUPFAM" id="SSF54211">
    <property type="entry name" value="Ribosomal protein S5 domain 2-like"/>
    <property type="match status" value="1"/>
</dbReference>
<dbReference type="Pfam" id="PF13481">
    <property type="entry name" value="AAA_25"/>
    <property type="match status" value="1"/>
</dbReference>
<keyword evidence="16" id="KW-1185">Reference proteome</keyword>
<dbReference type="GO" id="GO:0005524">
    <property type="term" value="F:ATP binding"/>
    <property type="evidence" value="ECO:0007669"/>
    <property type="project" value="UniProtKB-UniRule"/>
</dbReference>
<dbReference type="NCBIfam" id="TIGR00416">
    <property type="entry name" value="sms"/>
    <property type="match status" value="1"/>
</dbReference>
<evidence type="ECO:0000256" key="9">
    <source>
        <dbReference type="ARBA" id="ARBA00023125"/>
    </source>
</evidence>
<dbReference type="SUPFAM" id="SSF52540">
    <property type="entry name" value="P-loop containing nucleoside triphosphate hydrolases"/>
    <property type="match status" value="1"/>
</dbReference>
<dbReference type="EMBL" id="AP028056">
    <property type="protein sequence ID" value="BEH01555.1"/>
    <property type="molecule type" value="Genomic_DNA"/>
</dbReference>
<dbReference type="InterPro" id="IPR020568">
    <property type="entry name" value="Ribosomal_Su5_D2-typ_SF"/>
</dbReference>
<dbReference type="GO" id="GO:0005829">
    <property type="term" value="C:cytosol"/>
    <property type="evidence" value="ECO:0007669"/>
    <property type="project" value="TreeGrafter"/>
</dbReference>
<evidence type="ECO:0000256" key="5">
    <source>
        <dbReference type="ARBA" id="ARBA00022801"/>
    </source>
</evidence>
<evidence type="ECO:0000256" key="2">
    <source>
        <dbReference type="ARBA" id="ARBA00022741"/>
    </source>
</evidence>
<dbReference type="RefSeq" id="WP_286267874.1">
    <property type="nucleotide sequence ID" value="NZ_AP028056.1"/>
</dbReference>
<dbReference type="AlphaFoldDB" id="A0AAN0K691"/>
<dbReference type="GO" id="GO:0008270">
    <property type="term" value="F:zinc ion binding"/>
    <property type="evidence" value="ECO:0007669"/>
    <property type="project" value="UniProtKB-KW"/>
</dbReference>
<evidence type="ECO:0000256" key="4">
    <source>
        <dbReference type="ARBA" id="ARBA00022771"/>
    </source>
</evidence>
<dbReference type="PANTHER" id="PTHR32472">
    <property type="entry name" value="DNA REPAIR PROTEIN RADA"/>
    <property type="match status" value="1"/>
</dbReference>
<dbReference type="CDD" id="cd01121">
    <property type="entry name" value="RadA_SMS_N"/>
    <property type="match status" value="1"/>
</dbReference>
<gene>
    <name evidence="11 15" type="primary">radA</name>
    <name evidence="15" type="ORF">brsh051_08360</name>
</gene>
<dbReference type="InterPro" id="IPR014721">
    <property type="entry name" value="Ribsml_uS5_D2-typ_fold_subgr"/>
</dbReference>
<keyword evidence="9 11" id="KW-0238">DNA-binding</keyword>
<comment type="function">
    <text evidence="11">Plays a role in repairing double-strand DNA breaks, probably involving stabilizing or processing branched DNA or blocked replication forks.</text>
</comment>
<comment type="similarity">
    <text evidence="11 13">Belongs to the RecA family. RadA subfamily.</text>
</comment>
<dbReference type="GO" id="GO:0016787">
    <property type="term" value="F:hydrolase activity"/>
    <property type="evidence" value="ECO:0007669"/>
    <property type="project" value="UniProtKB-KW"/>
</dbReference>
<evidence type="ECO:0000313" key="15">
    <source>
        <dbReference type="EMBL" id="BEH01555.1"/>
    </source>
</evidence>
<comment type="function">
    <text evidence="13">DNA-dependent ATPase involved in processing of recombination intermediates, plays a role in repairing DNA breaks. Stimulates the branch migration of RecA-mediated strand transfer reactions, allowing the 3' invading strand to extend heteroduplex DNA faster. Binds ssDNA in the presence of ADP but not other nucleotides, has ATPase activity that is stimulated by ssDNA and various branched DNA structures, but inhibited by SSB. Does not have RecA's homology-searching function.</text>
</comment>
<evidence type="ECO:0000256" key="1">
    <source>
        <dbReference type="ARBA" id="ARBA00022723"/>
    </source>
</evidence>
<keyword evidence="6 13" id="KW-0862">Zinc</keyword>
<dbReference type="InterPro" id="IPR020588">
    <property type="entry name" value="RecA_ATP-bd"/>
</dbReference>
<dbReference type="GO" id="GO:0140664">
    <property type="term" value="F:ATP-dependent DNA damage sensor activity"/>
    <property type="evidence" value="ECO:0007669"/>
    <property type="project" value="InterPro"/>
</dbReference>
<keyword evidence="1 11" id="KW-0479">Metal-binding</keyword>
<keyword evidence="3 11" id="KW-0227">DNA damage</keyword>
<proteinExistence type="inferred from homology"/>
<evidence type="ECO:0000256" key="8">
    <source>
        <dbReference type="ARBA" id="ARBA00023016"/>
    </source>
</evidence>
<evidence type="ECO:0000256" key="10">
    <source>
        <dbReference type="ARBA" id="ARBA00023204"/>
    </source>
</evidence>
<sequence length="475" mass="49737">MATKTDGYQCTECGWTSVRWVGRCGECQTWGSVAERGAPKLESVSASVPAHAAVPIGEVDIQAAQRTLTGIGELDRVLGGGLVPGAVVLLAGEPGVGKSTLLLEVAARWAQAGQTTLYVSGEESAAQVRLRAERTHAVADKLYLAAETDLGTVLGHIEQTAPSLLVVDSVQTIGTAEADGSPGGVTQVREVTGALVRVAKRRGMAVIIVGHVTKDGQVAGPRFLEHLVDVVLSFEGDRHSGFRMVRANKNRFGPADEVGCFEMGEHGIVEVPDPSGLFTSRHEEPAPGTCVTVTREGSRCMLAEVQSLVASVAADTPPRRVTHGVDGSRVAMILAVLQRRANFGLSRHDVYVSTVGGARILDPAADLALAIAIASAGLDEGCHRKVIALGEIGLAGDLRRVPGLEQRVGEAARLGFELALVPAGNRDPNNRLPRMHGLKVVEVATVAEALGALGLRRSRSSATRASVTEAEYPPA</sequence>
<evidence type="ECO:0000256" key="13">
    <source>
        <dbReference type="RuleBase" id="RU003555"/>
    </source>
</evidence>
<dbReference type="Gene3D" id="3.40.50.300">
    <property type="entry name" value="P-loop containing nucleotide triphosphate hydrolases"/>
    <property type="match status" value="1"/>
</dbReference>
<keyword evidence="7 11" id="KW-0067">ATP-binding</keyword>
<evidence type="ECO:0000256" key="11">
    <source>
        <dbReference type="HAMAP-Rule" id="MF_01498"/>
    </source>
</evidence>
<dbReference type="FunFam" id="3.40.50.300:FF:000050">
    <property type="entry name" value="DNA repair protein RadA"/>
    <property type="match status" value="1"/>
</dbReference>
<feature type="binding site" evidence="11">
    <location>
        <begin position="92"/>
        <end position="99"/>
    </location>
    <ligand>
        <name>ATP</name>
        <dbReference type="ChEBI" id="CHEBI:30616"/>
    </ligand>
</feature>
<evidence type="ECO:0000259" key="14">
    <source>
        <dbReference type="PROSITE" id="PS50162"/>
    </source>
</evidence>
<dbReference type="PRINTS" id="PR01874">
    <property type="entry name" value="DNAREPAIRADA"/>
</dbReference>
<feature type="short sequence motif" description="RadA KNRFG motif" evidence="11">
    <location>
        <begin position="249"/>
        <end position="253"/>
    </location>
</feature>
<dbReference type="Pfam" id="PF18073">
    <property type="entry name" value="Zn_ribbon_LapB"/>
    <property type="match status" value="1"/>
</dbReference>
<keyword evidence="5" id="KW-0378">Hydrolase</keyword>
<comment type="domain">
    <text evidence="11">The middle region has homology to RecA with ATPase motifs including the RadA KNRFG motif, while the C-terminus is homologous to Lon protease.</text>
</comment>
<keyword evidence="10 11" id="KW-0234">DNA repair</keyword>
<evidence type="ECO:0000256" key="3">
    <source>
        <dbReference type="ARBA" id="ARBA00022763"/>
    </source>
</evidence>
<dbReference type="PANTHER" id="PTHR32472:SF10">
    <property type="entry name" value="DNA REPAIR PROTEIN RADA-LIKE PROTEIN"/>
    <property type="match status" value="1"/>
</dbReference>
<dbReference type="KEGG" id="broo:brsh051_08360"/>